<dbReference type="EMBL" id="CM001881">
    <property type="protein sequence ID" value="EOY23878.1"/>
    <property type="molecule type" value="Genomic_DNA"/>
</dbReference>
<accession>A0A061G398</accession>
<gene>
    <name evidence="1" type="ORF">TCM_015632</name>
</gene>
<name>A0A061G398_THECC</name>
<evidence type="ECO:0000313" key="2">
    <source>
        <dbReference type="Proteomes" id="UP000026915"/>
    </source>
</evidence>
<sequence length="98" mass="11258">MYVTRAFYCQKDKLIRWSSPNSSRLHGKCDSQDCMNVNRDFVILGLSLSRGRYPSQEAIREKPKANYGLFSNFQWLKAISFPAFFACTTLGFCDIGRS</sequence>
<protein>
    <submittedName>
        <fullName evidence="1">Uncharacterized protein</fullName>
    </submittedName>
</protein>
<keyword evidence="2" id="KW-1185">Reference proteome</keyword>
<reference evidence="1 2" key="1">
    <citation type="journal article" date="2013" name="Genome Biol.">
        <title>The genome sequence of the most widely cultivated cacao type and its use to identify candidate genes regulating pod color.</title>
        <authorList>
            <person name="Motamayor J.C."/>
            <person name="Mockaitis K."/>
            <person name="Schmutz J."/>
            <person name="Haiminen N."/>
            <person name="Iii D.L."/>
            <person name="Cornejo O."/>
            <person name="Findley S.D."/>
            <person name="Zheng P."/>
            <person name="Utro F."/>
            <person name="Royaert S."/>
            <person name="Saski C."/>
            <person name="Jenkins J."/>
            <person name="Podicheti R."/>
            <person name="Zhao M."/>
            <person name="Scheffler B.E."/>
            <person name="Stack J.C."/>
            <person name="Feltus F.A."/>
            <person name="Mustiga G.M."/>
            <person name="Amores F."/>
            <person name="Phillips W."/>
            <person name="Marelli J.P."/>
            <person name="May G.D."/>
            <person name="Shapiro H."/>
            <person name="Ma J."/>
            <person name="Bustamante C.D."/>
            <person name="Schnell R.J."/>
            <person name="Main D."/>
            <person name="Gilbert D."/>
            <person name="Parida L."/>
            <person name="Kuhn D.N."/>
        </authorList>
    </citation>
    <scope>NUCLEOTIDE SEQUENCE [LARGE SCALE GENOMIC DNA]</scope>
    <source>
        <strain evidence="2">cv. Matina 1-6</strain>
    </source>
</reference>
<dbReference type="InParanoid" id="A0A061G398"/>
<dbReference type="HOGENOM" id="CLU_2337777_0_0_1"/>
<evidence type="ECO:0000313" key="1">
    <source>
        <dbReference type="EMBL" id="EOY23878.1"/>
    </source>
</evidence>
<dbReference type="AlphaFoldDB" id="A0A061G398"/>
<organism evidence="1 2">
    <name type="scientific">Theobroma cacao</name>
    <name type="common">Cacao</name>
    <name type="synonym">Cocoa</name>
    <dbReference type="NCBI Taxonomy" id="3641"/>
    <lineage>
        <taxon>Eukaryota</taxon>
        <taxon>Viridiplantae</taxon>
        <taxon>Streptophyta</taxon>
        <taxon>Embryophyta</taxon>
        <taxon>Tracheophyta</taxon>
        <taxon>Spermatophyta</taxon>
        <taxon>Magnoliopsida</taxon>
        <taxon>eudicotyledons</taxon>
        <taxon>Gunneridae</taxon>
        <taxon>Pentapetalae</taxon>
        <taxon>rosids</taxon>
        <taxon>malvids</taxon>
        <taxon>Malvales</taxon>
        <taxon>Malvaceae</taxon>
        <taxon>Byttnerioideae</taxon>
        <taxon>Theobroma</taxon>
    </lineage>
</organism>
<dbReference type="Proteomes" id="UP000026915">
    <property type="component" value="Chromosome 3"/>
</dbReference>
<proteinExistence type="predicted"/>
<dbReference type="Gramene" id="EOY23878">
    <property type="protein sequence ID" value="EOY23878"/>
    <property type="gene ID" value="TCM_015632"/>
</dbReference>